<dbReference type="EMBL" id="BSYA01000093">
    <property type="protein sequence ID" value="GMG31997.1"/>
    <property type="molecule type" value="Genomic_DNA"/>
</dbReference>
<organism evidence="1 2">
    <name type="scientific">Aspergillus oryzae</name>
    <name type="common">Yellow koji mold</name>
    <dbReference type="NCBI Taxonomy" id="5062"/>
    <lineage>
        <taxon>Eukaryota</taxon>
        <taxon>Fungi</taxon>
        <taxon>Dikarya</taxon>
        <taxon>Ascomycota</taxon>
        <taxon>Pezizomycotina</taxon>
        <taxon>Eurotiomycetes</taxon>
        <taxon>Eurotiomycetidae</taxon>
        <taxon>Eurotiales</taxon>
        <taxon>Aspergillaceae</taxon>
        <taxon>Aspergillus</taxon>
        <taxon>Aspergillus subgen. Circumdati</taxon>
    </lineage>
</organism>
<reference evidence="1" key="1">
    <citation type="submission" date="2023-04" db="EMBL/GenBank/DDBJ databases">
        <title>Aspergillus oryzae NBRC 4228.</title>
        <authorList>
            <person name="Ichikawa N."/>
            <person name="Sato H."/>
            <person name="Tonouchi N."/>
        </authorList>
    </citation>
    <scope>NUCLEOTIDE SEQUENCE</scope>
    <source>
        <strain evidence="1">NBRC 4228</strain>
    </source>
</reference>
<dbReference type="AlphaFoldDB" id="A0AAN4YRT0"/>
<sequence>MVFNDKFSVKDPEEPREGVGRYGVQAEATVARDLGENNILVANPPLVETHRETHELHAEVGHERDTSDIEKLLFGIGVQCQEWIGVLGQVVSPVVFPEPVHLVHQPVVPIKPKVENDSVEPGFEGEPEPIHSRRGLAGSIAEEHGEHRAKGGCRNQGVDDLFHADIRHPIPLVLVAIEESQGVAQPPKDVYFMNGDGLEGRAIKDEGGQGA</sequence>
<gene>
    <name evidence="1" type="ORF">Aory04_000778200</name>
</gene>
<name>A0AAN4YRT0_ASPOZ</name>
<evidence type="ECO:0000313" key="2">
    <source>
        <dbReference type="Proteomes" id="UP001165205"/>
    </source>
</evidence>
<comment type="caution">
    <text evidence="1">The sequence shown here is derived from an EMBL/GenBank/DDBJ whole genome shotgun (WGS) entry which is preliminary data.</text>
</comment>
<protein>
    <submittedName>
        <fullName evidence="1">Unnamed protein product</fullName>
    </submittedName>
</protein>
<dbReference type="Proteomes" id="UP001165205">
    <property type="component" value="Unassembled WGS sequence"/>
</dbReference>
<evidence type="ECO:0000313" key="1">
    <source>
        <dbReference type="EMBL" id="GMG31997.1"/>
    </source>
</evidence>
<accession>A0AAN4YRT0</accession>
<proteinExistence type="predicted"/>